<feature type="region of interest" description="Disordered" evidence="1">
    <location>
        <begin position="440"/>
        <end position="466"/>
    </location>
</feature>
<reference evidence="2 3" key="1">
    <citation type="journal article" date="2016" name="PLoS Pathog.">
        <title>Biosynthesis of antibiotic leucinostatins in bio-control fungus Purpureocillium lilacinum and their inhibition on phytophthora revealed by genome mining.</title>
        <authorList>
            <person name="Wang G."/>
            <person name="Liu Z."/>
            <person name="Lin R."/>
            <person name="Li E."/>
            <person name="Mao Z."/>
            <person name="Ling J."/>
            <person name="Yang Y."/>
            <person name="Yin W.B."/>
            <person name="Xie B."/>
        </authorList>
    </citation>
    <scope>NUCLEOTIDE SEQUENCE [LARGE SCALE GENOMIC DNA]</scope>
    <source>
        <strain evidence="2">170</strain>
    </source>
</reference>
<sequence length="466" mass="53313">MALTIPTPEGPFEFITFLGDRMDWPSWLDDINNISVALDIWRYVNPDCKDRLSEPEKPTLPTRPKLKQLPAREQYETDKTYDLRVEQDRHAHLLSVREYDVLYEQYRMDTAKYLASLAVYTAAKDDLQKLYRLIFRSIPERYRAYLRLDGAETPRDMLRSLRSRIHPPSDRDRAPIAQRQFDGKLTAQPTDDKESFIEAIALAAVELHRLKASTFDEGVAVKELIRSLQTLDKPFADAWSRRLDAASGQASNSVLDIVEEFKYKMRMQDDKPYLKELSEAAPAPAPAPNTAAVVEPESLINLVDEPFDLPIQNHVAKHNGVDQAKPSKKVKKAREDAVLAEQPPWKPRKSERESTFNEKPAKFKKKGDSTGPLAMQICPGCQLRHLIRGDAWWESCYVYYELSGLGNVPEHFTISAKKLDLAYSRLEDYPDEYRRAQEWANKKTGATGANGANGAKEQEPEEFTLW</sequence>
<proteinExistence type="predicted"/>
<evidence type="ECO:0000313" key="2">
    <source>
        <dbReference type="EMBL" id="OAQ72708.1"/>
    </source>
</evidence>
<dbReference type="RefSeq" id="XP_018148791.1">
    <property type="nucleotide sequence ID" value="XM_018290610.1"/>
</dbReference>
<gene>
    <name evidence="2" type="ORF">VFPPC_12833</name>
</gene>
<organism evidence="2 3">
    <name type="scientific">Pochonia chlamydosporia 170</name>
    <dbReference type="NCBI Taxonomy" id="1380566"/>
    <lineage>
        <taxon>Eukaryota</taxon>
        <taxon>Fungi</taxon>
        <taxon>Dikarya</taxon>
        <taxon>Ascomycota</taxon>
        <taxon>Pezizomycotina</taxon>
        <taxon>Sordariomycetes</taxon>
        <taxon>Hypocreomycetidae</taxon>
        <taxon>Hypocreales</taxon>
        <taxon>Clavicipitaceae</taxon>
        <taxon>Pochonia</taxon>
    </lineage>
</organism>
<comment type="caution">
    <text evidence="2">The sequence shown here is derived from an EMBL/GenBank/DDBJ whole genome shotgun (WGS) entry which is preliminary data.</text>
</comment>
<evidence type="ECO:0000313" key="3">
    <source>
        <dbReference type="Proteomes" id="UP000078397"/>
    </source>
</evidence>
<dbReference type="EMBL" id="LSBJ02000001">
    <property type="protein sequence ID" value="OAQ72708.1"/>
    <property type="molecule type" value="Genomic_DNA"/>
</dbReference>
<dbReference type="KEGG" id="pchm:VFPPC_12833"/>
<protein>
    <submittedName>
        <fullName evidence="2">Uncharacterized protein</fullName>
    </submittedName>
</protein>
<feature type="compositionally biased region" description="Low complexity" evidence="1">
    <location>
        <begin position="442"/>
        <end position="455"/>
    </location>
</feature>
<dbReference type="AlphaFoldDB" id="A0A179G5E8"/>
<dbReference type="OrthoDB" id="4961108at2759"/>
<dbReference type="Proteomes" id="UP000078397">
    <property type="component" value="Unassembled WGS sequence"/>
</dbReference>
<feature type="region of interest" description="Disordered" evidence="1">
    <location>
        <begin position="319"/>
        <end position="369"/>
    </location>
</feature>
<accession>A0A179G5E8</accession>
<feature type="compositionally biased region" description="Basic and acidic residues" evidence="1">
    <location>
        <begin position="348"/>
        <end position="361"/>
    </location>
</feature>
<keyword evidence="3" id="KW-1185">Reference proteome</keyword>
<evidence type="ECO:0000256" key="1">
    <source>
        <dbReference type="SAM" id="MobiDB-lite"/>
    </source>
</evidence>
<name>A0A179G5E8_METCM</name>
<dbReference type="GeneID" id="28854604"/>